<name>A0A1W0E4S3_9MICR</name>
<organism evidence="1 2">
    <name type="scientific">Ecytonucleospora hepatopenaei</name>
    <dbReference type="NCBI Taxonomy" id="646526"/>
    <lineage>
        <taxon>Eukaryota</taxon>
        <taxon>Fungi</taxon>
        <taxon>Fungi incertae sedis</taxon>
        <taxon>Microsporidia</taxon>
        <taxon>Enterocytozoonidae</taxon>
        <taxon>Ecytonucleospora</taxon>
    </lineage>
</organism>
<keyword evidence="2" id="KW-1185">Reference proteome</keyword>
<proteinExistence type="predicted"/>
<accession>A0A1W0E4S3</accession>
<dbReference type="EMBL" id="MNPJ01000021">
    <property type="protein sequence ID" value="OQS54221.1"/>
    <property type="molecule type" value="Genomic_DNA"/>
</dbReference>
<evidence type="ECO:0000313" key="2">
    <source>
        <dbReference type="Proteomes" id="UP000192758"/>
    </source>
</evidence>
<dbReference type="VEuPathDB" id="MicrosporidiaDB:EHP00_864"/>
<evidence type="ECO:0000313" key="1">
    <source>
        <dbReference type="EMBL" id="OQS54221.1"/>
    </source>
</evidence>
<dbReference type="AlphaFoldDB" id="A0A1W0E4S3"/>
<protein>
    <submittedName>
        <fullName evidence="1">Uncharacterized protein</fullName>
    </submittedName>
</protein>
<sequence>MILLLLFKLYFCICNLIQNSIYKKLTIKDQMPNQLVKNYINSKIFFYFLEKDVNNIFKQSLVLINNRKNNLTSNNNLQSKTSKLYSKFINNAYILLYSIERILNILIIELGFQVNELNKHNSCIITFLRDKSDLIFKLKKHKNKILCIIEQTNKHFIVQTK</sequence>
<reference evidence="1 2" key="1">
    <citation type="journal article" date="2017" name="Environ. Microbiol.">
        <title>Decay of the glycolytic pathway and adaptation to intranuclear parasitism within Enterocytozoonidae microsporidia.</title>
        <authorList>
            <person name="Wiredu Boakye D."/>
            <person name="Jaroenlak P."/>
            <person name="Prachumwat A."/>
            <person name="Williams T.A."/>
            <person name="Bateman K.S."/>
            <person name="Itsathitphaisarn O."/>
            <person name="Sritunyalucksana K."/>
            <person name="Paszkiewicz K.H."/>
            <person name="Moore K.A."/>
            <person name="Stentiford G.D."/>
            <person name="Williams B.A."/>
        </authorList>
    </citation>
    <scope>NUCLEOTIDE SEQUENCE [LARGE SCALE GENOMIC DNA]</scope>
    <source>
        <strain evidence="1 2">TH1</strain>
    </source>
</reference>
<gene>
    <name evidence="1" type="ORF">EHP00_864</name>
</gene>
<dbReference type="Proteomes" id="UP000192758">
    <property type="component" value="Unassembled WGS sequence"/>
</dbReference>
<comment type="caution">
    <text evidence="1">The sequence shown here is derived from an EMBL/GenBank/DDBJ whole genome shotgun (WGS) entry which is preliminary data.</text>
</comment>